<evidence type="ECO:0000313" key="1">
    <source>
        <dbReference type="EnsemblPlants" id="cds.evm.model.03.23"/>
    </source>
</evidence>
<dbReference type="Proteomes" id="UP000596661">
    <property type="component" value="Chromosome 3"/>
</dbReference>
<dbReference type="AlphaFoldDB" id="A0A803P840"/>
<protein>
    <submittedName>
        <fullName evidence="1">Uncharacterized protein</fullName>
    </submittedName>
</protein>
<name>A0A803P840_CANSA</name>
<sequence length="122" mass="14578">MDEDDNKRLVYVLYDGRWVIDEKSKSRRYVDHQVKIIMAAASRYFYYPYKGPYDWLIHKICEELGVDSKTMKHSIKMSFDPKFGSNNKGMKIENDDNFSVFLHLIENDPNFKNCPIVVEWEK</sequence>
<proteinExistence type="predicted"/>
<reference evidence="1" key="2">
    <citation type="submission" date="2021-03" db="UniProtKB">
        <authorList>
            <consortium name="EnsemblPlants"/>
        </authorList>
    </citation>
    <scope>IDENTIFICATION</scope>
</reference>
<keyword evidence="2" id="KW-1185">Reference proteome</keyword>
<reference evidence="1" key="1">
    <citation type="submission" date="2018-11" db="EMBL/GenBank/DDBJ databases">
        <authorList>
            <person name="Grassa J C."/>
        </authorList>
    </citation>
    <scope>NUCLEOTIDE SEQUENCE [LARGE SCALE GENOMIC DNA]</scope>
</reference>
<evidence type="ECO:0000313" key="2">
    <source>
        <dbReference type="Proteomes" id="UP000596661"/>
    </source>
</evidence>
<organism evidence="1 2">
    <name type="scientific">Cannabis sativa</name>
    <name type="common">Hemp</name>
    <name type="synonym">Marijuana</name>
    <dbReference type="NCBI Taxonomy" id="3483"/>
    <lineage>
        <taxon>Eukaryota</taxon>
        <taxon>Viridiplantae</taxon>
        <taxon>Streptophyta</taxon>
        <taxon>Embryophyta</taxon>
        <taxon>Tracheophyta</taxon>
        <taxon>Spermatophyta</taxon>
        <taxon>Magnoliopsida</taxon>
        <taxon>eudicotyledons</taxon>
        <taxon>Gunneridae</taxon>
        <taxon>Pentapetalae</taxon>
        <taxon>rosids</taxon>
        <taxon>fabids</taxon>
        <taxon>Rosales</taxon>
        <taxon>Cannabaceae</taxon>
        <taxon>Cannabis</taxon>
    </lineage>
</organism>
<dbReference type="EnsemblPlants" id="evm.model.03.23">
    <property type="protein sequence ID" value="cds.evm.model.03.23"/>
    <property type="gene ID" value="evm.TU.03.23"/>
</dbReference>
<dbReference type="EMBL" id="UZAU01000245">
    <property type="status" value="NOT_ANNOTATED_CDS"/>
    <property type="molecule type" value="Genomic_DNA"/>
</dbReference>
<dbReference type="Gramene" id="evm.model.03.23">
    <property type="protein sequence ID" value="cds.evm.model.03.23"/>
    <property type="gene ID" value="evm.TU.03.23"/>
</dbReference>
<accession>A0A803P840</accession>